<dbReference type="CDD" id="cd03801">
    <property type="entry name" value="GT4_PimA-like"/>
    <property type="match status" value="1"/>
</dbReference>
<feature type="domain" description="Glycosyl transferase family 1" evidence="4">
    <location>
        <begin position="201"/>
        <end position="355"/>
    </location>
</feature>
<dbReference type="PANTHER" id="PTHR12526:SF640">
    <property type="entry name" value="COLANIC ACID BIOSYNTHESIS GLYCOSYLTRANSFERASE WCAL-RELATED"/>
    <property type="match status" value="1"/>
</dbReference>
<evidence type="ECO:0000256" key="2">
    <source>
        <dbReference type="ARBA" id="ARBA00022676"/>
    </source>
</evidence>
<comment type="caution">
    <text evidence="6">The sequence shown here is derived from an EMBL/GenBank/DDBJ whole genome shotgun (WGS) entry which is preliminary data.</text>
</comment>
<evidence type="ECO:0000313" key="6">
    <source>
        <dbReference type="EMBL" id="GGB28076.1"/>
    </source>
</evidence>
<proteinExistence type="inferred from homology"/>
<dbReference type="GO" id="GO:0016757">
    <property type="term" value="F:glycosyltransferase activity"/>
    <property type="evidence" value="ECO:0007669"/>
    <property type="project" value="UniProtKB-KW"/>
</dbReference>
<reference evidence="6" key="2">
    <citation type="submission" date="2020-09" db="EMBL/GenBank/DDBJ databases">
        <authorList>
            <person name="Sun Q."/>
            <person name="Zhou Y."/>
        </authorList>
    </citation>
    <scope>NUCLEOTIDE SEQUENCE</scope>
    <source>
        <strain evidence="6">CGMCC 1.12827</strain>
    </source>
</reference>
<dbReference type="AlphaFoldDB" id="A0A916T2X6"/>
<evidence type="ECO:0000259" key="4">
    <source>
        <dbReference type="Pfam" id="PF00534"/>
    </source>
</evidence>
<dbReference type="Gene3D" id="3.40.50.2000">
    <property type="entry name" value="Glycogen Phosphorylase B"/>
    <property type="match status" value="2"/>
</dbReference>
<comment type="similarity">
    <text evidence="1">Belongs to the glycosyltransferase group 1 family. Glycosyltransferase 4 subfamily.</text>
</comment>
<dbReference type="PANTHER" id="PTHR12526">
    <property type="entry name" value="GLYCOSYLTRANSFERASE"/>
    <property type="match status" value="1"/>
</dbReference>
<dbReference type="InterPro" id="IPR001296">
    <property type="entry name" value="Glyco_trans_1"/>
</dbReference>
<dbReference type="Proteomes" id="UP000621454">
    <property type="component" value="Unassembled WGS sequence"/>
</dbReference>
<reference evidence="6" key="1">
    <citation type="journal article" date="2014" name="Int. J. Syst. Evol. Microbiol.">
        <title>Complete genome sequence of Corynebacterium casei LMG S-19264T (=DSM 44701T), isolated from a smear-ripened cheese.</title>
        <authorList>
            <consortium name="US DOE Joint Genome Institute (JGI-PGF)"/>
            <person name="Walter F."/>
            <person name="Albersmeier A."/>
            <person name="Kalinowski J."/>
            <person name="Ruckert C."/>
        </authorList>
    </citation>
    <scope>NUCLEOTIDE SEQUENCE</scope>
    <source>
        <strain evidence="6">CGMCC 1.12827</strain>
    </source>
</reference>
<evidence type="ECO:0000313" key="7">
    <source>
        <dbReference type="Proteomes" id="UP000621454"/>
    </source>
</evidence>
<gene>
    <name evidence="6" type="ORF">GCM10011489_15330</name>
</gene>
<dbReference type="Pfam" id="PF13439">
    <property type="entry name" value="Glyco_transf_4"/>
    <property type="match status" value="1"/>
</dbReference>
<accession>A0A916T2X6</accession>
<evidence type="ECO:0000256" key="3">
    <source>
        <dbReference type="ARBA" id="ARBA00022679"/>
    </source>
</evidence>
<dbReference type="EMBL" id="BMGC01000008">
    <property type="protein sequence ID" value="GGB28076.1"/>
    <property type="molecule type" value="Genomic_DNA"/>
</dbReference>
<dbReference type="InterPro" id="IPR028098">
    <property type="entry name" value="Glyco_trans_4-like_N"/>
</dbReference>
<dbReference type="Pfam" id="PF00534">
    <property type="entry name" value="Glycos_transf_1"/>
    <property type="match status" value="1"/>
</dbReference>
<keyword evidence="7" id="KW-1185">Reference proteome</keyword>
<evidence type="ECO:0000256" key="1">
    <source>
        <dbReference type="ARBA" id="ARBA00009481"/>
    </source>
</evidence>
<name>A0A916T2X6_9ACTN</name>
<dbReference type="SUPFAM" id="SSF53756">
    <property type="entry name" value="UDP-Glycosyltransferase/glycogen phosphorylase"/>
    <property type="match status" value="1"/>
</dbReference>
<protein>
    <submittedName>
        <fullName evidence="6">Glycosyl transferase</fullName>
    </submittedName>
</protein>
<organism evidence="6 7">
    <name type="scientific">Gordonia jinhuaensis</name>
    <dbReference type="NCBI Taxonomy" id="1517702"/>
    <lineage>
        <taxon>Bacteria</taxon>
        <taxon>Bacillati</taxon>
        <taxon>Actinomycetota</taxon>
        <taxon>Actinomycetes</taxon>
        <taxon>Mycobacteriales</taxon>
        <taxon>Gordoniaceae</taxon>
        <taxon>Gordonia</taxon>
    </lineage>
</organism>
<evidence type="ECO:0000259" key="5">
    <source>
        <dbReference type="Pfam" id="PF13439"/>
    </source>
</evidence>
<keyword evidence="3 6" id="KW-0808">Transferase</keyword>
<feature type="domain" description="Glycosyltransferase subfamily 4-like N-terminal" evidence="5">
    <location>
        <begin position="26"/>
        <end position="191"/>
    </location>
</feature>
<keyword evidence="2" id="KW-0328">Glycosyltransferase</keyword>
<sequence length="384" mass="41481">MDAQVPDLPHEVLLLCWRDTGHPQGGGSERYLERLGAELARRGVRVTLRTAAHPGAPRTEFRDGMRISRGGGRLGVYPAALIAIAAARFGVGPLAGTHPDVIVDSHNGVPFFATAIAPHTTVILVHHTHREQWPVAGRLLGRLGWFIESRLSPWVHRRRPYVTVSQPSADELVALGVDRERITVVRSGADPVPEVAGVHGSSPRLVVLSRLVPHKQIEDALTVTARLRGEFGGLTLDVIGGGWWGSELRSRADELGVSDIVRFHGHVDDLRKHELLAGADVHLMPSRKEGFGLAVIESAQHGVPTVGYRSSKGLCASIADGNTGMLVDGVDEMVSATRKLIENTSLRAAMGERARTAAEELSWEASTDAWIEVFRNLGQAPEAS</sequence>